<evidence type="ECO:0000313" key="3">
    <source>
        <dbReference type="EMBL" id="CAF1312866.1"/>
    </source>
</evidence>
<feature type="compositionally biased region" description="Polar residues" evidence="1">
    <location>
        <begin position="341"/>
        <end position="380"/>
    </location>
</feature>
<dbReference type="GO" id="GO:0003676">
    <property type="term" value="F:nucleic acid binding"/>
    <property type="evidence" value="ECO:0007669"/>
    <property type="project" value="InterPro"/>
</dbReference>
<feature type="region of interest" description="Disordered" evidence="1">
    <location>
        <begin position="336"/>
        <end position="381"/>
    </location>
</feature>
<feature type="region of interest" description="Disordered" evidence="1">
    <location>
        <begin position="1"/>
        <end position="92"/>
    </location>
</feature>
<accession>A0A815EC05</accession>
<keyword evidence="4" id="KW-1185">Reference proteome</keyword>
<dbReference type="EMBL" id="CAJNOJ010000227">
    <property type="protein sequence ID" value="CAF1312866.1"/>
    <property type="molecule type" value="Genomic_DNA"/>
</dbReference>
<dbReference type="EMBL" id="CAJNOR010002060">
    <property type="protein sequence ID" value="CAF1241880.1"/>
    <property type="molecule type" value="Genomic_DNA"/>
</dbReference>
<evidence type="ECO:0000256" key="1">
    <source>
        <dbReference type="SAM" id="MobiDB-lite"/>
    </source>
</evidence>
<feature type="compositionally biased region" description="Polar residues" evidence="1">
    <location>
        <begin position="61"/>
        <end position="82"/>
    </location>
</feature>
<dbReference type="Gene3D" id="4.10.60.10">
    <property type="entry name" value="Zinc finger, CCHC-type"/>
    <property type="match status" value="1"/>
</dbReference>
<sequence>MASAKGVMQTTAELVASPQEATPIESESMEPNQAQLNKQKSSKRTKGTNDSFEEEHRLAPKSNQYFNNNFTRPTTNSASTAQVRHPDAAGRDRQVTFPPFKIDFTDDTSPTELSIIKDINKSCKICLSFGRYSQAGKKKSFLLYANSNEQYERLLDKSIWPAKICSNNYKLIMPSKVPSSYSLIATGVPAQWDLAEFELDVKKKYKSITKVERMLVGGGRPIAKVRIDFSSKAELQTILKNKRILIDEENTSFQVLQYHPPVKILRCFNCQEYNSHIAADCPRKENPTCYRCAQNHEYDPNCQNKIRCANCQGDHLAGNPNCPVKIEERLKFKASTEKRIGQQQRSTTVDANAWSNSTRLSRPVEQQPSTAAAPTPQQEPNGVALEEFMNKLDMIGEKIDKLSKEQSKIVVNFECINKQLKSCQDAINMFKCFVLEQICPLLIETSKGIMIKKSELNTQKLLSMIENVNKGLDPDKKKHVDKARQRNSTVKTNASQYESAGEDI</sequence>
<evidence type="ECO:0000313" key="2">
    <source>
        <dbReference type="EMBL" id="CAF1241880.1"/>
    </source>
</evidence>
<name>A0A815EC05_ADIRI</name>
<dbReference type="AlphaFoldDB" id="A0A815EC05"/>
<protein>
    <recommendedName>
        <fullName evidence="6">Gag-like protein</fullName>
    </recommendedName>
</protein>
<gene>
    <name evidence="3" type="ORF">EDS130_LOCUS31241</name>
    <name evidence="2" type="ORF">XAT740_LOCUS25781</name>
</gene>
<feature type="region of interest" description="Disordered" evidence="1">
    <location>
        <begin position="473"/>
        <end position="504"/>
    </location>
</feature>
<dbReference type="Proteomes" id="UP000663852">
    <property type="component" value="Unassembled WGS sequence"/>
</dbReference>
<proteinExistence type="predicted"/>
<comment type="caution">
    <text evidence="3">The sequence shown here is derived from an EMBL/GenBank/DDBJ whole genome shotgun (WGS) entry which is preliminary data.</text>
</comment>
<evidence type="ECO:0000313" key="5">
    <source>
        <dbReference type="Proteomes" id="UP000663852"/>
    </source>
</evidence>
<evidence type="ECO:0008006" key="6">
    <source>
        <dbReference type="Google" id="ProtNLM"/>
    </source>
</evidence>
<dbReference type="OrthoDB" id="9999307at2759"/>
<evidence type="ECO:0000313" key="4">
    <source>
        <dbReference type="Proteomes" id="UP000663828"/>
    </source>
</evidence>
<dbReference type="GO" id="GO:0008270">
    <property type="term" value="F:zinc ion binding"/>
    <property type="evidence" value="ECO:0007669"/>
    <property type="project" value="InterPro"/>
</dbReference>
<dbReference type="Proteomes" id="UP000663828">
    <property type="component" value="Unassembled WGS sequence"/>
</dbReference>
<organism evidence="3 5">
    <name type="scientific">Adineta ricciae</name>
    <name type="common">Rotifer</name>
    <dbReference type="NCBI Taxonomy" id="249248"/>
    <lineage>
        <taxon>Eukaryota</taxon>
        <taxon>Metazoa</taxon>
        <taxon>Spiralia</taxon>
        <taxon>Gnathifera</taxon>
        <taxon>Rotifera</taxon>
        <taxon>Eurotatoria</taxon>
        <taxon>Bdelloidea</taxon>
        <taxon>Adinetida</taxon>
        <taxon>Adinetidae</taxon>
        <taxon>Adineta</taxon>
    </lineage>
</organism>
<dbReference type="InterPro" id="IPR036875">
    <property type="entry name" value="Znf_CCHC_sf"/>
</dbReference>
<dbReference type="SUPFAM" id="SSF57756">
    <property type="entry name" value="Retrovirus zinc finger-like domains"/>
    <property type="match status" value="1"/>
</dbReference>
<feature type="compositionally biased region" description="Basic and acidic residues" evidence="1">
    <location>
        <begin position="473"/>
        <end position="484"/>
    </location>
</feature>
<feature type="compositionally biased region" description="Polar residues" evidence="1">
    <location>
        <begin position="486"/>
        <end position="498"/>
    </location>
</feature>
<feature type="compositionally biased region" description="Polar residues" evidence="1">
    <location>
        <begin position="29"/>
        <end position="39"/>
    </location>
</feature>
<reference evidence="3" key="1">
    <citation type="submission" date="2021-02" db="EMBL/GenBank/DDBJ databases">
        <authorList>
            <person name="Nowell W R."/>
        </authorList>
    </citation>
    <scope>NUCLEOTIDE SEQUENCE</scope>
</reference>